<name>S3D763_GLAL2</name>
<dbReference type="OrthoDB" id="3565091at2759"/>
<feature type="region of interest" description="Disordered" evidence="1">
    <location>
        <begin position="775"/>
        <end position="811"/>
    </location>
</feature>
<feature type="compositionally biased region" description="Polar residues" evidence="1">
    <location>
        <begin position="202"/>
        <end position="233"/>
    </location>
</feature>
<dbReference type="RefSeq" id="XP_008079606.1">
    <property type="nucleotide sequence ID" value="XM_008081415.1"/>
</dbReference>
<feature type="compositionally biased region" description="Basic residues" evidence="1">
    <location>
        <begin position="338"/>
        <end position="348"/>
    </location>
</feature>
<dbReference type="SUPFAM" id="SSF52743">
    <property type="entry name" value="Subtilisin-like"/>
    <property type="match status" value="1"/>
</dbReference>
<dbReference type="GO" id="GO:0004252">
    <property type="term" value="F:serine-type endopeptidase activity"/>
    <property type="evidence" value="ECO:0007669"/>
    <property type="project" value="InterPro"/>
</dbReference>
<feature type="region of interest" description="Disordered" evidence="1">
    <location>
        <begin position="1"/>
        <end position="100"/>
    </location>
</feature>
<dbReference type="AlphaFoldDB" id="S3D763"/>
<feature type="region of interest" description="Disordered" evidence="1">
    <location>
        <begin position="325"/>
        <end position="370"/>
    </location>
</feature>
<gene>
    <name evidence="2" type="ORF">GLAREA_06001</name>
</gene>
<accession>S3D763</accession>
<dbReference type="HOGENOM" id="CLU_301487_0_0_1"/>
<protein>
    <submittedName>
        <fullName evidence="2">Subtilisin-like protein</fullName>
    </submittedName>
</protein>
<dbReference type="Proteomes" id="UP000016922">
    <property type="component" value="Unassembled WGS sequence"/>
</dbReference>
<feature type="compositionally biased region" description="Polar residues" evidence="1">
    <location>
        <begin position="138"/>
        <end position="149"/>
    </location>
</feature>
<feature type="compositionally biased region" description="Polar residues" evidence="1">
    <location>
        <begin position="17"/>
        <end position="42"/>
    </location>
</feature>
<dbReference type="CDD" id="cd00306">
    <property type="entry name" value="Peptidases_S8_S53"/>
    <property type="match status" value="1"/>
</dbReference>
<feature type="region of interest" description="Disordered" evidence="1">
    <location>
        <begin position="455"/>
        <end position="479"/>
    </location>
</feature>
<dbReference type="GO" id="GO:0006508">
    <property type="term" value="P:proteolysis"/>
    <property type="evidence" value="ECO:0007669"/>
    <property type="project" value="InterPro"/>
</dbReference>
<dbReference type="GeneID" id="19465055"/>
<evidence type="ECO:0000313" key="3">
    <source>
        <dbReference type="Proteomes" id="UP000016922"/>
    </source>
</evidence>
<feature type="region of interest" description="Disordered" evidence="1">
    <location>
        <begin position="824"/>
        <end position="843"/>
    </location>
</feature>
<reference evidence="2 3" key="1">
    <citation type="journal article" date="2013" name="BMC Genomics">
        <title>Genomics-driven discovery of the pneumocandin biosynthetic gene cluster in the fungus Glarea lozoyensis.</title>
        <authorList>
            <person name="Chen L."/>
            <person name="Yue Q."/>
            <person name="Zhang X."/>
            <person name="Xiang M."/>
            <person name="Wang C."/>
            <person name="Li S."/>
            <person name="Che Y."/>
            <person name="Ortiz-Lopez F.J."/>
            <person name="Bills G.F."/>
            <person name="Liu X."/>
            <person name="An Z."/>
        </authorList>
    </citation>
    <scope>NUCLEOTIDE SEQUENCE [LARGE SCALE GENOMIC DNA]</scope>
    <source>
        <strain evidence="3">ATCC 20868 / MF5171</strain>
    </source>
</reference>
<dbReference type="OMA" id="TCANSAG"/>
<feature type="compositionally biased region" description="Basic and acidic residues" evidence="1">
    <location>
        <begin position="458"/>
        <end position="478"/>
    </location>
</feature>
<feature type="compositionally biased region" description="Polar residues" evidence="1">
    <location>
        <begin position="61"/>
        <end position="83"/>
    </location>
</feature>
<evidence type="ECO:0000256" key="1">
    <source>
        <dbReference type="SAM" id="MobiDB-lite"/>
    </source>
</evidence>
<dbReference type="KEGG" id="glz:GLAREA_06001"/>
<dbReference type="EMBL" id="KE145358">
    <property type="protein sequence ID" value="EPE32989.1"/>
    <property type="molecule type" value="Genomic_DNA"/>
</dbReference>
<dbReference type="Gene3D" id="3.40.50.200">
    <property type="entry name" value="Peptidase S8/S53 domain"/>
    <property type="match status" value="1"/>
</dbReference>
<feature type="compositionally biased region" description="Polar residues" evidence="1">
    <location>
        <begin position="831"/>
        <end position="840"/>
    </location>
</feature>
<dbReference type="InterPro" id="IPR036852">
    <property type="entry name" value="Peptidase_S8/S53_dom_sf"/>
</dbReference>
<feature type="compositionally biased region" description="Polar residues" evidence="1">
    <location>
        <begin position="160"/>
        <end position="174"/>
    </location>
</feature>
<sequence length="991" mass="109056">MAEKGPDLLRDPETHTPRSSLVSNSSRTPELPNSQSITSSKNISRKLKLPLYGHGNPPEDIQQNKQSGSHALSTSGASRTPGNTSSTQSTVDQTSNLNSYRYLSGTSDEWENLFSRDKQLPTVTVNSDLLPDGPESSLIPSNPQSSNVEETPVSDGRPSVPSSGNALDSSTSTALPVGSGDDISTAKSGSAFLDLSLDSTINPTQSESQSQILSASANSPSLFTATGKDSQGSFRGRSKRQIDDSSKPAEKGSEGTADEVDKPSTTLYHISPKKGIPQQIINEFTEKLEKETDPGTLWTNGFEDEFVVFWAQYLTPEQESFYKTEPAVETIKDPSKEKPRRHTRRSIKRPSSAKFPQKKMEHRNESTLRKRTRPVQFLPPETQSHQHGAVDDLKMVSQPDGVDLADIDTYSYHAFEQPSSRVYVIDSGCSEESNIWADIDPNHVEWLHPGGLAVPQTKSERFETDSTEDDSSKGDHHGTKILSKLINDPYGTGRSVDVTIVRLPKALPTSEDGEDDEEITFCHSCLYHAYQLIFQDIRLKMATGGPNAYVNMRTIITNSNAIEFDLDEPEDSRTGLIPADGDFNFQEYDWLSRFTRLGVVVTVSSGSNHPDEDHDKRFNLRDVPAVWSSSASAASSPDYLPLIVVGACGTDGTRFSGQPYLPWPDRWPNAQIDVYAPAYNTDVSDDLYDTTKVSGSSYAAPVVAGMIANFYNSEHMNELVRRFNGFPQENRGGLDWVKLVRDYVRELSWERTPNQPGGLTVNLLYNGENPLLRNGAPACQVSGQTSRRQDDQNQPCVKNDPQQASSTSVTPVASVTSVESVNSVASASPEPLTSASTKPLDTTKAHHVICKQGNYTWDGQQRSEITLYTDYDPVPRDSDAWHSMIFPKGPGHVKNGPPNDEFVTDPNIDPQIGSSISGKFKDLSFTFVPTVAAVINLDAYYMPGKGSIYNKWNQLIWDSESGTRRLFDMCLASGVGFSNYGNVDPRLFWPL</sequence>
<feature type="compositionally biased region" description="Polar residues" evidence="1">
    <location>
        <begin position="781"/>
        <end position="804"/>
    </location>
</feature>
<feature type="region of interest" description="Disordered" evidence="1">
    <location>
        <begin position="124"/>
        <end position="182"/>
    </location>
</feature>
<organism evidence="2 3">
    <name type="scientific">Glarea lozoyensis (strain ATCC 20868 / MF5171)</name>
    <dbReference type="NCBI Taxonomy" id="1116229"/>
    <lineage>
        <taxon>Eukaryota</taxon>
        <taxon>Fungi</taxon>
        <taxon>Dikarya</taxon>
        <taxon>Ascomycota</taxon>
        <taxon>Pezizomycotina</taxon>
        <taxon>Leotiomycetes</taxon>
        <taxon>Helotiales</taxon>
        <taxon>Helotiaceae</taxon>
        <taxon>Glarea</taxon>
    </lineage>
</organism>
<feature type="region of interest" description="Disordered" evidence="1">
    <location>
        <begin position="202"/>
        <end position="274"/>
    </location>
</feature>
<feature type="compositionally biased region" description="Basic and acidic residues" evidence="1">
    <location>
        <begin position="1"/>
        <end position="16"/>
    </location>
</feature>
<keyword evidence="3" id="KW-1185">Reference proteome</keyword>
<evidence type="ECO:0000313" key="2">
    <source>
        <dbReference type="EMBL" id="EPE32989.1"/>
    </source>
</evidence>
<proteinExistence type="predicted"/>
<feature type="compositionally biased region" description="Low complexity" evidence="1">
    <location>
        <begin position="84"/>
        <end position="95"/>
    </location>
</feature>
<feature type="compositionally biased region" description="Basic and acidic residues" evidence="1">
    <location>
        <begin position="358"/>
        <end position="368"/>
    </location>
</feature>
<feature type="compositionally biased region" description="Basic and acidic residues" evidence="1">
    <location>
        <begin position="240"/>
        <end position="253"/>
    </location>
</feature>